<sequence length="60" mass="7360">MKCMKAYLKMQINLKSILIFTTYYFNSHLVTYDKLEYEILFERVGILFRNVLNRKIQVYT</sequence>
<dbReference type="EMBL" id="GEDG01023354">
    <property type="protein sequence ID" value="JAP16807.1"/>
    <property type="molecule type" value="Transcribed_RNA"/>
</dbReference>
<accession>A0A0V0H9X8</accession>
<organism evidence="1">
    <name type="scientific">Solanum chacoense</name>
    <name type="common">Chaco potato</name>
    <dbReference type="NCBI Taxonomy" id="4108"/>
    <lineage>
        <taxon>Eukaryota</taxon>
        <taxon>Viridiplantae</taxon>
        <taxon>Streptophyta</taxon>
        <taxon>Embryophyta</taxon>
        <taxon>Tracheophyta</taxon>
        <taxon>Spermatophyta</taxon>
        <taxon>Magnoliopsida</taxon>
        <taxon>eudicotyledons</taxon>
        <taxon>Gunneridae</taxon>
        <taxon>Pentapetalae</taxon>
        <taxon>asterids</taxon>
        <taxon>lamiids</taxon>
        <taxon>Solanales</taxon>
        <taxon>Solanaceae</taxon>
        <taxon>Solanoideae</taxon>
        <taxon>Solaneae</taxon>
        <taxon>Solanum</taxon>
    </lineage>
</organism>
<protein>
    <submittedName>
        <fullName evidence="1">Putative ovule protein</fullName>
    </submittedName>
</protein>
<dbReference type="AlphaFoldDB" id="A0A0V0H9X8"/>
<evidence type="ECO:0000313" key="1">
    <source>
        <dbReference type="EMBL" id="JAP16807.1"/>
    </source>
</evidence>
<proteinExistence type="predicted"/>
<reference evidence="1" key="1">
    <citation type="submission" date="2015-12" db="EMBL/GenBank/DDBJ databases">
        <title>Gene expression during late stages of embryo sac development: a critical building block for successful pollen-pistil interactions.</title>
        <authorList>
            <person name="Liu Y."/>
            <person name="Joly V."/>
            <person name="Sabar M."/>
            <person name="Matton D.P."/>
        </authorList>
    </citation>
    <scope>NUCLEOTIDE SEQUENCE</scope>
</reference>
<name>A0A0V0H9X8_SOLCH</name>